<feature type="compositionally biased region" description="Low complexity" evidence="1">
    <location>
        <begin position="38"/>
        <end position="47"/>
    </location>
</feature>
<evidence type="ECO:0000256" key="1">
    <source>
        <dbReference type="SAM" id="MobiDB-lite"/>
    </source>
</evidence>
<dbReference type="AlphaFoldDB" id="M9LM74"/>
<proteinExistence type="predicted"/>
<gene>
    <name evidence="2" type="ORF">PANT_7d00184</name>
</gene>
<feature type="compositionally biased region" description="Basic residues" evidence="1">
    <location>
        <begin position="57"/>
        <end position="76"/>
    </location>
</feature>
<feature type="region of interest" description="Disordered" evidence="1">
    <location>
        <begin position="1"/>
        <end position="76"/>
    </location>
</feature>
<accession>M9LM74</accession>
<dbReference type="Proteomes" id="UP000011976">
    <property type="component" value="Unassembled WGS sequence"/>
</dbReference>
<sequence>MARTAAVRRSVKDDVDPQTVGSKIHRSPSVKREVEECSSAPIASSSIGAQKPEPKKRSGKSSNRYRQKLLARAMPR</sequence>
<organism evidence="2 3">
    <name type="scientific">Pseudozyma antarctica (strain T-34)</name>
    <name type="common">Yeast</name>
    <name type="synonym">Candida antarctica</name>
    <dbReference type="NCBI Taxonomy" id="1151754"/>
    <lineage>
        <taxon>Eukaryota</taxon>
        <taxon>Fungi</taxon>
        <taxon>Dikarya</taxon>
        <taxon>Basidiomycota</taxon>
        <taxon>Ustilaginomycotina</taxon>
        <taxon>Ustilaginomycetes</taxon>
        <taxon>Ustilaginales</taxon>
        <taxon>Ustilaginaceae</taxon>
        <taxon>Moesziomyces</taxon>
    </lineage>
</organism>
<protein>
    <submittedName>
        <fullName evidence="2">Uncharacterized protein</fullName>
    </submittedName>
</protein>
<evidence type="ECO:0000313" key="2">
    <source>
        <dbReference type="EMBL" id="GAC72601.1"/>
    </source>
</evidence>
<name>M9LM74_PSEA3</name>
<reference evidence="3" key="1">
    <citation type="journal article" date="2013" name="Genome Announc.">
        <title>Genome sequence of the basidiomycetous yeast Pseudozyma antarctica T-34, a producer of the glycolipid biosurfactants mannosylerythritol lipids.</title>
        <authorList>
            <person name="Morita T."/>
            <person name="Koike H."/>
            <person name="Koyama Y."/>
            <person name="Hagiwara H."/>
            <person name="Ito E."/>
            <person name="Fukuoka T."/>
            <person name="Imura T."/>
            <person name="Machida M."/>
            <person name="Kitamoto D."/>
        </authorList>
    </citation>
    <scope>NUCLEOTIDE SEQUENCE [LARGE SCALE GENOMIC DNA]</scope>
    <source>
        <strain evidence="3">T-34</strain>
    </source>
</reference>
<evidence type="ECO:0000313" key="3">
    <source>
        <dbReference type="Proteomes" id="UP000011976"/>
    </source>
</evidence>
<dbReference type="EMBL" id="DF196773">
    <property type="protein sequence ID" value="GAC72601.1"/>
    <property type="molecule type" value="Genomic_DNA"/>
</dbReference>